<gene>
    <name evidence="2" type="ORF">METZ01_LOCUS145987</name>
</gene>
<keyword evidence="1" id="KW-1133">Transmembrane helix</keyword>
<proteinExistence type="predicted"/>
<keyword evidence="1" id="KW-0472">Membrane</keyword>
<evidence type="ECO:0000256" key="1">
    <source>
        <dbReference type="SAM" id="Phobius"/>
    </source>
</evidence>
<dbReference type="EMBL" id="UINC01022787">
    <property type="protein sequence ID" value="SVA93133.1"/>
    <property type="molecule type" value="Genomic_DNA"/>
</dbReference>
<protein>
    <submittedName>
        <fullName evidence="2">Uncharacterized protein</fullName>
    </submittedName>
</protein>
<keyword evidence="1" id="KW-0812">Transmembrane</keyword>
<name>A0A381ZWM8_9ZZZZ</name>
<feature type="transmembrane region" description="Helical" evidence="1">
    <location>
        <begin position="14"/>
        <end position="33"/>
    </location>
</feature>
<organism evidence="2">
    <name type="scientific">marine metagenome</name>
    <dbReference type="NCBI Taxonomy" id="408172"/>
    <lineage>
        <taxon>unclassified sequences</taxon>
        <taxon>metagenomes</taxon>
        <taxon>ecological metagenomes</taxon>
    </lineage>
</organism>
<reference evidence="2" key="1">
    <citation type="submission" date="2018-05" db="EMBL/GenBank/DDBJ databases">
        <authorList>
            <person name="Lanie J.A."/>
            <person name="Ng W.-L."/>
            <person name="Kazmierczak K.M."/>
            <person name="Andrzejewski T.M."/>
            <person name="Davidsen T.M."/>
            <person name="Wayne K.J."/>
            <person name="Tettelin H."/>
            <person name="Glass J.I."/>
            <person name="Rusch D."/>
            <person name="Podicherti R."/>
            <person name="Tsui H.-C.T."/>
            <person name="Winkler M.E."/>
        </authorList>
    </citation>
    <scope>NUCLEOTIDE SEQUENCE</scope>
</reference>
<sequence>MYGVKTRNFLTRTISLNTLAILIGWFPVLYFWPDFSVKYLMPTSCVFGALACVGSRFIYSEIVPEQLAEQIVKLIREKAQKENDEETD</sequence>
<dbReference type="AlphaFoldDB" id="A0A381ZWM8"/>
<accession>A0A381ZWM8</accession>
<evidence type="ECO:0000313" key="2">
    <source>
        <dbReference type="EMBL" id="SVA93133.1"/>
    </source>
</evidence>